<name>A0A7S6WWN5_9MICC</name>
<geneLocation type="plasmid" evidence="1 2">
    <name>p1</name>
</geneLocation>
<keyword evidence="2" id="KW-1185">Reference proteome</keyword>
<dbReference type="EMBL" id="CP062957">
    <property type="protein sequence ID" value="QOW64936.1"/>
    <property type="molecule type" value="Genomic_DNA"/>
</dbReference>
<evidence type="ECO:0000313" key="1">
    <source>
        <dbReference type="EMBL" id="QOW64936.1"/>
    </source>
</evidence>
<sequence>MAWETFNKLKKSLQDNGLDRNSPVSSLVNSSSFQPDAGNILLSSAETAVSNLTFLCNLMHRCIHEELEMVPLESIAAISRVVLISSSPILYVLHPTDEGEQRDHLREVQAANFYSEDMYLKRAEKFAVLLDYKEERRPRSENPGQKITDTAMLKRAMDYVIDHVYGSDTDSIKDSTGEEKIAWMWNVWSGQAHGLYWPLMRPNRTGYVSSEIMPGEYPVDLNLLTTLTWRAMETLRDACMPPTSNQQ</sequence>
<accession>A0A7S6WWN5</accession>
<dbReference type="KEGG" id="rama:IDM48_11350"/>
<organism evidence="1 2">
    <name type="scientific">Rothia amarae</name>
    <dbReference type="NCBI Taxonomy" id="169480"/>
    <lineage>
        <taxon>Bacteria</taxon>
        <taxon>Bacillati</taxon>
        <taxon>Actinomycetota</taxon>
        <taxon>Actinomycetes</taxon>
        <taxon>Micrococcales</taxon>
        <taxon>Micrococcaceae</taxon>
        <taxon>Rothia</taxon>
    </lineage>
</organism>
<dbReference type="AlphaFoldDB" id="A0A7S6WWN5"/>
<proteinExistence type="predicted"/>
<keyword evidence="1" id="KW-0614">Plasmid</keyword>
<gene>
    <name evidence="1" type="ORF">IDM48_11350</name>
</gene>
<dbReference type="Proteomes" id="UP000516421">
    <property type="component" value="Plasmid p1"/>
</dbReference>
<evidence type="ECO:0000313" key="2">
    <source>
        <dbReference type="Proteomes" id="UP000516421"/>
    </source>
</evidence>
<protein>
    <submittedName>
        <fullName evidence="1">Uncharacterized protein</fullName>
    </submittedName>
</protein>
<dbReference type="RefSeq" id="WP_202939948.1">
    <property type="nucleotide sequence ID" value="NZ_CP062957.1"/>
</dbReference>
<reference evidence="1 2" key="1">
    <citation type="submission" date="2020-09" db="EMBL/GenBank/DDBJ databases">
        <title>Investigation of environmental microbe.</title>
        <authorList>
            <person name="Ou Y."/>
            <person name="Kang Q."/>
        </authorList>
    </citation>
    <scope>NUCLEOTIDE SEQUENCE [LARGE SCALE GENOMIC DNA]</scope>
    <source>
        <strain evidence="1 2">KJZ-9</strain>
        <plasmid evidence="1 2">p1</plasmid>
    </source>
</reference>